<evidence type="ECO:0000313" key="11">
    <source>
        <dbReference type="EMBL" id="OHV27313.1"/>
    </source>
</evidence>
<feature type="transmembrane region" description="Helical" evidence="9">
    <location>
        <begin position="180"/>
        <end position="199"/>
    </location>
</feature>
<dbReference type="Proteomes" id="UP000179769">
    <property type="component" value="Unassembled WGS sequence"/>
</dbReference>
<protein>
    <recommendedName>
        <fullName evidence="10">Glycosyltransferase RgtA/B/C/D-like domain-containing protein</fullName>
    </recommendedName>
</protein>
<name>A0A1S1PXA0_9ACTN</name>
<feature type="domain" description="Glycosyltransferase RgtA/B/C/D-like" evidence="10">
    <location>
        <begin position="142"/>
        <end position="256"/>
    </location>
</feature>
<evidence type="ECO:0000256" key="1">
    <source>
        <dbReference type="ARBA" id="ARBA00004651"/>
    </source>
</evidence>
<feature type="transmembrane region" description="Helical" evidence="9">
    <location>
        <begin position="152"/>
        <end position="173"/>
    </location>
</feature>
<evidence type="ECO:0000256" key="5">
    <source>
        <dbReference type="ARBA" id="ARBA00022692"/>
    </source>
</evidence>
<keyword evidence="6 9" id="KW-1133">Transmembrane helix</keyword>
<organism evidence="11 12">
    <name type="scientific">Parafrankia soli</name>
    <dbReference type="NCBI Taxonomy" id="2599596"/>
    <lineage>
        <taxon>Bacteria</taxon>
        <taxon>Bacillati</taxon>
        <taxon>Actinomycetota</taxon>
        <taxon>Actinomycetes</taxon>
        <taxon>Frankiales</taxon>
        <taxon>Frankiaceae</taxon>
        <taxon>Parafrankia</taxon>
    </lineage>
</organism>
<dbReference type="PANTHER" id="PTHR33908">
    <property type="entry name" value="MANNOSYLTRANSFERASE YKCB-RELATED"/>
    <property type="match status" value="1"/>
</dbReference>
<reference evidence="12" key="1">
    <citation type="submission" date="2016-07" db="EMBL/GenBank/DDBJ databases">
        <title>Frankia sp. NRRL B-16219 Genome sequencing.</title>
        <authorList>
            <person name="Ghodhbane-Gtari F."/>
            <person name="Swanson E."/>
            <person name="Gueddou A."/>
            <person name="Louati M."/>
            <person name="Nouioui I."/>
            <person name="Hezbri K."/>
            <person name="Abebe-Akele F."/>
            <person name="Simpson S."/>
            <person name="Morris K."/>
            <person name="Thomas K."/>
            <person name="Gtari M."/>
            <person name="Tisa L.S."/>
        </authorList>
    </citation>
    <scope>NUCLEOTIDE SEQUENCE [LARGE SCALE GENOMIC DNA]</scope>
    <source>
        <strain evidence="12">NRRL B-16219</strain>
    </source>
</reference>
<evidence type="ECO:0000256" key="3">
    <source>
        <dbReference type="ARBA" id="ARBA00022676"/>
    </source>
</evidence>
<sequence>MLAEPAGGTDQPAGRTAHELDIPPLRGDGVTRGDGAVQADSAVQASGAVQAVAVISGGVAGPAPDTRETTGSRGAVDMLAVVVVSLLAVAVQAVLWERFRQPLWYDELWRPHFVAEPPGTFWSELSVANTPSAIGSMGLLRVCGDVFGWHAWALRLPSAVPLVALAAGTWLLARRLTGRTAAFTAALTVTLGGTVVDLASQVKPYTLDATCALAVVMLWMRAASTTRALLWSRFAVGVLALFSLPAVFLIVPLTVVDVARPLRGAYGWAGRRTAARPAARRAFRPTVRAAVRAALCDAPAAVIAGLHAALFVLHQSGQRASTFWDDHFLAGRGLPDGIRFIADQLAATAAGAPPGIDRYDPNLVHPLTDSSDPAVIVLDCAVAITFLAGVVTLARRPDGRVLLVATGGAELMVLAASAGRYWPFGAVRTNVFLVPLLTVVAAAGAAALARTARVAWAGAGVAGRPGDGPSSGDPAGGRAAGWRRTAAGLLAAVTAVTVLAAAAVPAAAVSALHPLWEERGDRRPIDLMVDATVTARRLHRPGDLVVVGGRLARAGWLYGMEVSQDGASDDRTPGQDAAGQSTAGQDAPAANTAGQGPTRQDAPGQERPGGPGADVVTGPVGPRVPRSSTVFLTAIGDGGVGRALTRRAPGPEGRVLLFVLAYDRRGTGHALDEARAVGWCPAWTHDFELTGTLRVLTPCGHRADNAG</sequence>
<evidence type="ECO:0000256" key="7">
    <source>
        <dbReference type="ARBA" id="ARBA00023136"/>
    </source>
</evidence>
<gene>
    <name evidence="11" type="ORF">BBK14_04855</name>
</gene>
<comment type="caution">
    <text evidence="11">The sequence shown here is derived from an EMBL/GenBank/DDBJ whole genome shotgun (WGS) entry which is preliminary data.</text>
</comment>
<keyword evidence="5 9" id="KW-0812">Transmembrane</keyword>
<keyword evidence="4" id="KW-0808">Transferase</keyword>
<dbReference type="InterPro" id="IPR050297">
    <property type="entry name" value="LipidA_mod_glycosyltrf_83"/>
</dbReference>
<dbReference type="AlphaFoldDB" id="A0A1S1PXA0"/>
<feature type="transmembrane region" description="Helical" evidence="9">
    <location>
        <begin position="431"/>
        <end position="449"/>
    </location>
</feature>
<feature type="transmembrane region" description="Helical" evidence="9">
    <location>
        <begin position="488"/>
        <end position="516"/>
    </location>
</feature>
<keyword evidence="3" id="KW-0328">Glycosyltransferase</keyword>
<accession>A0A1S1PXA0</accession>
<feature type="transmembrane region" description="Helical" evidence="9">
    <location>
        <begin position="401"/>
        <end position="419"/>
    </location>
</feature>
<dbReference type="GO" id="GO:0010041">
    <property type="term" value="P:response to iron(III) ion"/>
    <property type="evidence" value="ECO:0007669"/>
    <property type="project" value="TreeGrafter"/>
</dbReference>
<feature type="transmembrane region" description="Helical" evidence="9">
    <location>
        <begin position="374"/>
        <end position="394"/>
    </location>
</feature>
<comment type="subcellular location">
    <subcellularLocation>
        <location evidence="1">Cell membrane</location>
        <topology evidence="1">Multi-pass membrane protein</topology>
    </subcellularLocation>
</comment>
<evidence type="ECO:0000256" key="4">
    <source>
        <dbReference type="ARBA" id="ARBA00022679"/>
    </source>
</evidence>
<keyword evidence="12" id="KW-1185">Reference proteome</keyword>
<evidence type="ECO:0000256" key="2">
    <source>
        <dbReference type="ARBA" id="ARBA00022475"/>
    </source>
</evidence>
<keyword evidence="2" id="KW-1003">Cell membrane</keyword>
<feature type="transmembrane region" description="Helical" evidence="9">
    <location>
        <begin position="75"/>
        <end position="96"/>
    </location>
</feature>
<dbReference type="GO" id="GO:0009103">
    <property type="term" value="P:lipopolysaccharide biosynthetic process"/>
    <property type="evidence" value="ECO:0007669"/>
    <property type="project" value="UniProtKB-ARBA"/>
</dbReference>
<dbReference type="GO" id="GO:0016763">
    <property type="term" value="F:pentosyltransferase activity"/>
    <property type="evidence" value="ECO:0007669"/>
    <property type="project" value="TreeGrafter"/>
</dbReference>
<dbReference type="OrthoDB" id="3204126at2"/>
<dbReference type="EMBL" id="MAXA01000224">
    <property type="protein sequence ID" value="OHV27313.1"/>
    <property type="molecule type" value="Genomic_DNA"/>
</dbReference>
<evidence type="ECO:0000256" key="6">
    <source>
        <dbReference type="ARBA" id="ARBA00022989"/>
    </source>
</evidence>
<keyword evidence="7 9" id="KW-0472">Membrane</keyword>
<evidence type="ECO:0000259" key="10">
    <source>
        <dbReference type="Pfam" id="PF13231"/>
    </source>
</evidence>
<dbReference type="GO" id="GO:0005886">
    <property type="term" value="C:plasma membrane"/>
    <property type="evidence" value="ECO:0007669"/>
    <property type="project" value="UniProtKB-SubCell"/>
</dbReference>
<evidence type="ECO:0000313" key="12">
    <source>
        <dbReference type="Proteomes" id="UP000179769"/>
    </source>
</evidence>
<evidence type="ECO:0000256" key="8">
    <source>
        <dbReference type="SAM" id="MobiDB-lite"/>
    </source>
</evidence>
<feature type="region of interest" description="Disordered" evidence="8">
    <location>
        <begin position="564"/>
        <end position="622"/>
    </location>
</feature>
<dbReference type="PANTHER" id="PTHR33908:SF3">
    <property type="entry name" value="UNDECAPRENYL PHOSPHATE-ALPHA-4-AMINO-4-DEOXY-L-ARABINOSE ARABINOSYL TRANSFERASE"/>
    <property type="match status" value="1"/>
</dbReference>
<feature type="transmembrane region" description="Helical" evidence="9">
    <location>
        <begin position="234"/>
        <end position="255"/>
    </location>
</feature>
<evidence type="ECO:0000256" key="9">
    <source>
        <dbReference type="SAM" id="Phobius"/>
    </source>
</evidence>
<proteinExistence type="predicted"/>
<dbReference type="InterPro" id="IPR038731">
    <property type="entry name" value="RgtA/B/C-like"/>
</dbReference>
<feature type="region of interest" description="Disordered" evidence="8">
    <location>
        <begin position="1"/>
        <end position="34"/>
    </location>
</feature>
<dbReference type="Pfam" id="PF13231">
    <property type="entry name" value="PMT_2"/>
    <property type="match status" value="1"/>
</dbReference>